<evidence type="ECO:0000313" key="3">
    <source>
        <dbReference type="EMBL" id="PKV10660.1"/>
    </source>
</evidence>
<dbReference type="EMBL" id="PHKV01000026">
    <property type="protein sequence ID" value="PKV10613.1"/>
    <property type="molecule type" value="Genomic_DNA"/>
</dbReference>
<dbReference type="Pfam" id="PF10067">
    <property type="entry name" value="DUF2306"/>
    <property type="match status" value="1"/>
</dbReference>
<comment type="caution">
    <text evidence="2">The sequence shown here is derived from an EMBL/GenBank/DDBJ whole genome shotgun (WGS) entry which is preliminary data.</text>
</comment>
<dbReference type="Proteomes" id="UP000233748">
    <property type="component" value="Unassembled WGS sequence"/>
</dbReference>
<feature type="transmembrane region" description="Helical" evidence="1">
    <location>
        <begin position="158"/>
        <end position="184"/>
    </location>
</feature>
<name>A0A2N3RDP6_9XANT</name>
<gene>
    <name evidence="3" type="ORF">XpruCFBP8353_22205</name>
    <name evidence="2" type="ORF">XpruCFBP8353_22475</name>
    <name evidence="4" type="ORF">XpruCFBP8354_21770</name>
</gene>
<sequence length="235" mass="25578">MQPDPMRDGAEVSAGTSIARVAWALLWLALAVFATEFVRHVYLKYAELDSPAYGMFLTRRGWLWCHLGGGAVGIALGTVQFATQRWREQAWVHRWIGRAYFAGMLVALFGATALIATSPAPMAIRVAFAATEAAWLVVASVGLAAIRRGQLGRHRRWMVRAYLVTLAPVMFRIALYAAIAAGVAPSPDTIAALLWASWALPVLIHVVATSVAPTKLWRVRMAAPRQVPTSSTTRG</sequence>
<dbReference type="AlphaFoldDB" id="A0A2N3RDP6"/>
<protein>
    <recommendedName>
        <fullName evidence="7">DUF2306 domain-containing protein</fullName>
    </recommendedName>
</protein>
<organism evidence="2 5">
    <name type="scientific">Xanthomonas prunicola</name>
    <dbReference type="NCBI Taxonomy" id="2053930"/>
    <lineage>
        <taxon>Bacteria</taxon>
        <taxon>Pseudomonadati</taxon>
        <taxon>Pseudomonadota</taxon>
        <taxon>Gammaproteobacteria</taxon>
        <taxon>Lysobacterales</taxon>
        <taxon>Lysobacteraceae</taxon>
        <taxon>Xanthomonas</taxon>
    </lineage>
</organism>
<feature type="transmembrane region" description="Helical" evidence="1">
    <location>
        <begin position="61"/>
        <end position="83"/>
    </location>
</feature>
<reference evidence="5 6" key="1">
    <citation type="submission" date="2017-11" db="EMBL/GenBank/DDBJ databases">
        <title>Xanthomonas prunicola sp. nov., a novel pathogen that affects nectarine (Prunus persica var. nectarine) trees.</title>
        <authorList>
            <person name="Lopez M."/>
            <person name="Lopez-Soriano P."/>
            <person name="Garita-Cambronero J."/>
            <person name="Beltran C."/>
            <person name="Taghouti G."/>
            <person name="Portier P."/>
            <person name="Cubero J."/>
            <person name="Fischer-Le Saux M."/>
            <person name="Marco-Noales E."/>
        </authorList>
    </citation>
    <scope>NUCLEOTIDE SEQUENCE [LARGE SCALE GENOMIC DNA]</scope>
    <source>
        <strain evidence="2 5">CFBP8353</strain>
        <strain evidence="4 6">CFBP8354</strain>
    </source>
</reference>
<keyword evidence="6" id="KW-1185">Reference proteome</keyword>
<evidence type="ECO:0008006" key="7">
    <source>
        <dbReference type="Google" id="ProtNLM"/>
    </source>
</evidence>
<keyword evidence="1" id="KW-0812">Transmembrane</keyword>
<keyword evidence="1" id="KW-1133">Transmembrane helix</keyword>
<feature type="transmembrane region" description="Helical" evidence="1">
    <location>
        <begin position="21"/>
        <end position="41"/>
    </location>
</feature>
<evidence type="ECO:0000313" key="5">
    <source>
        <dbReference type="Proteomes" id="UP000233720"/>
    </source>
</evidence>
<dbReference type="Proteomes" id="UP000233720">
    <property type="component" value="Unassembled WGS sequence"/>
</dbReference>
<feature type="transmembrane region" description="Helical" evidence="1">
    <location>
        <begin position="190"/>
        <end position="212"/>
    </location>
</feature>
<evidence type="ECO:0000256" key="1">
    <source>
        <dbReference type="SAM" id="Phobius"/>
    </source>
</evidence>
<dbReference type="InterPro" id="IPR018750">
    <property type="entry name" value="DUF2306_membrane"/>
</dbReference>
<evidence type="ECO:0000313" key="2">
    <source>
        <dbReference type="EMBL" id="PKV10613.1"/>
    </source>
</evidence>
<feature type="transmembrane region" description="Helical" evidence="1">
    <location>
        <begin position="95"/>
        <end position="116"/>
    </location>
</feature>
<dbReference type="EMBL" id="PHKW01000015">
    <property type="protein sequence ID" value="PKV14996.1"/>
    <property type="molecule type" value="Genomic_DNA"/>
</dbReference>
<proteinExistence type="predicted"/>
<evidence type="ECO:0000313" key="6">
    <source>
        <dbReference type="Proteomes" id="UP000233748"/>
    </source>
</evidence>
<dbReference type="OrthoDB" id="8759010at2"/>
<accession>A0A2N3RDP6</accession>
<keyword evidence="1" id="KW-0472">Membrane</keyword>
<feature type="transmembrane region" description="Helical" evidence="1">
    <location>
        <begin position="122"/>
        <end position="146"/>
    </location>
</feature>
<evidence type="ECO:0000313" key="4">
    <source>
        <dbReference type="EMBL" id="PKV14996.1"/>
    </source>
</evidence>
<dbReference type="EMBL" id="PHKV01000021">
    <property type="protein sequence ID" value="PKV10660.1"/>
    <property type="molecule type" value="Genomic_DNA"/>
</dbReference>